<accession>A0AAJ3DK43</accession>
<dbReference type="RefSeq" id="WP_154228017.1">
    <property type="nucleotide sequence ID" value="NZ_CP045309.1"/>
</dbReference>
<sequence length="417" mass="45452">MVEFGSGEGVSERRHRIEQPGYWDIRPPELSELMITPPVETRPRVPEPRVESRSANQGWFERLIERPEKLAEHAIQVPGVRVEVSDGTDSEATKPHLGPVHLTIASAAGGEVSVFGLLSPARIVDVVRADEVVAGNSCELIHREHYHLDSVAVTLDGVLEAPDVRKALSALVNEPASRSHDAALVRALARAVGGVEEIGPTEVDLPLARSHVNLIHGSGVVQLGDDSRITSTTEILVRRTVLSGAELLLGDRDLRLQLADAIREGPTGQAMERFLVSLLRAGDRTGELDLLRQATDETSQRTRVFALFGFTRVSDPVSVLAGTGNRFTRDVRVHVEELGGDEVIDAVAELHEEMSPPPSDIRTYHTPTSEQAASPDGSPHPVPWVVEATFEMPHIEDEQPLSPREKRRRRGGGGIGR</sequence>
<organism evidence="2 5">
    <name type="scientific">Micromonospora terminaliae</name>
    <dbReference type="NCBI Taxonomy" id="1914461"/>
    <lineage>
        <taxon>Bacteria</taxon>
        <taxon>Bacillati</taxon>
        <taxon>Actinomycetota</taxon>
        <taxon>Actinomycetes</taxon>
        <taxon>Micromonosporales</taxon>
        <taxon>Micromonosporaceae</taxon>
        <taxon>Micromonospora</taxon>
    </lineage>
</organism>
<evidence type="ECO:0000313" key="4">
    <source>
        <dbReference type="Proteomes" id="UP000402241"/>
    </source>
</evidence>
<dbReference type="Proteomes" id="UP000402241">
    <property type="component" value="Chromosome"/>
</dbReference>
<dbReference type="AlphaFoldDB" id="A0AAJ3DK43"/>
<name>A0AAJ3DK43_9ACTN</name>
<proteinExistence type="predicted"/>
<evidence type="ECO:0000256" key="1">
    <source>
        <dbReference type="SAM" id="MobiDB-lite"/>
    </source>
</evidence>
<dbReference type="EMBL" id="CP045309">
    <property type="protein sequence ID" value="QGL48720.1"/>
    <property type="molecule type" value="Genomic_DNA"/>
</dbReference>
<dbReference type="EMBL" id="JAAHBZ010000006">
    <property type="protein sequence ID" value="NES29296.1"/>
    <property type="molecule type" value="Genomic_DNA"/>
</dbReference>
<keyword evidence="4" id="KW-1185">Reference proteome</keyword>
<evidence type="ECO:0000313" key="3">
    <source>
        <dbReference type="EMBL" id="QGL48720.1"/>
    </source>
</evidence>
<reference evidence="3 4" key="1">
    <citation type="submission" date="2019-10" db="EMBL/GenBank/DDBJ databases">
        <title>Genome Sequence of Micromonospora terminaliae DSM 101760.</title>
        <authorList>
            <person name="Guo L."/>
        </authorList>
    </citation>
    <scope>NUCLEOTIDE SEQUENCE [LARGE SCALE GENOMIC DNA]</scope>
    <source>
        <strain evidence="3 4">DSM 101760</strain>
    </source>
</reference>
<reference evidence="2 5" key="2">
    <citation type="submission" date="2020-02" db="EMBL/GenBank/DDBJ databases">
        <title>WGS of Micromonospora spp. isolated from hot spring.</title>
        <authorList>
            <person name="Thawai C."/>
        </authorList>
    </citation>
    <scope>NUCLEOTIDE SEQUENCE [LARGE SCALE GENOMIC DNA]</scope>
    <source>
        <strain evidence="2 5">TMS7</strain>
    </source>
</reference>
<dbReference type="Proteomes" id="UP000477779">
    <property type="component" value="Unassembled WGS sequence"/>
</dbReference>
<protein>
    <submittedName>
        <fullName evidence="2">Uncharacterized protein</fullName>
    </submittedName>
</protein>
<evidence type="ECO:0000313" key="2">
    <source>
        <dbReference type="EMBL" id="NES29296.1"/>
    </source>
</evidence>
<gene>
    <name evidence="2" type="ORF">G3561_17305</name>
    <name evidence="3" type="ORF">GCE86_17865</name>
</gene>
<feature type="region of interest" description="Disordered" evidence="1">
    <location>
        <begin position="354"/>
        <end position="417"/>
    </location>
</feature>
<evidence type="ECO:0000313" key="5">
    <source>
        <dbReference type="Proteomes" id="UP000477779"/>
    </source>
</evidence>